<dbReference type="EMBL" id="CAJOBA010049287">
    <property type="protein sequence ID" value="CAF4222115.1"/>
    <property type="molecule type" value="Genomic_DNA"/>
</dbReference>
<evidence type="ECO:0000313" key="7">
    <source>
        <dbReference type="EMBL" id="CAF4222115.1"/>
    </source>
</evidence>
<evidence type="ECO:0000256" key="5">
    <source>
        <dbReference type="SAM" id="MobiDB-lite"/>
    </source>
</evidence>
<evidence type="ECO:0000256" key="1">
    <source>
        <dbReference type="ARBA" id="ARBA00005805"/>
    </source>
</evidence>
<comment type="similarity">
    <text evidence="1">Belongs to the CCDC39 family.</text>
</comment>
<dbReference type="GO" id="GO:0036159">
    <property type="term" value="P:inner dynein arm assembly"/>
    <property type="evidence" value="ECO:0007669"/>
    <property type="project" value="InterPro"/>
</dbReference>
<feature type="compositionally biased region" description="Basic and acidic residues" evidence="5">
    <location>
        <begin position="27"/>
        <end position="37"/>
    </location>
</feature>
<evidence type="ECO:0000256" key="2">
    <source>
        <dbReference type="ARBA" id="ARBA00016725"/>
    </source>
</evidence>
<dbReference type="Pfam" id="PF24161">
    <property type="entry name" value="CCDC39"/>
    <property type="match status" value="1"/>
</dbReference>
<dbReference type="GO" id="GO:0060285">
    <property type="term" value="P:cilium-dependent cell motility"/>
    <property type="evidence" value="ECO:0007669"/>
    <property type="project" value="TreeGrafter"/>
</dbReference>
<feature type="non-terminal residue" evidence="7">
    <location>
        <position position="1"/>
    </location>
</feature>
<accession>A0A8S2SCY8</accession>
<dbReference type="Proteomes" id="UP000682733">
    <property type="component" value="Unassembled WGS sequence"/>
</dbReference>
<feature type="region of interest" description="Disordered" evidence="5">
    <location>
        <begin position="77"/>
        <end position="96"/>
    </location>
</feature>
<dbReference type="Proteomes" id="UP000677228">
    <property type="component" value="Unassembled WGS sequence"/>
</dbReference>
<proteinExistence type="inferred from homology"/>
<evidence type="ECO:0000256" key="3">
    <source>
        <dbReference type="ARBA" id="ARBA00023054"/>
    </source>
</evidence>
<dbReference type="PANTHER" id="PTHR18962">
    <property type="entry name" value="COILED-COIL DOMAIN-CONTAINING PROTEIN 39"/>
    <property type="match status" value="1"/>
</dbReference>
<keyword evidence="3" id="KW-0175">Coiled coil</keyword>
<dbReference type="PANTHER" id="PTHR18962:SF0">
    <property type="entry name" value="COILED-COIL DOMAIN-CONTAINING PROTEIN 39"/>
    <property type="match status" value="1"/>
</dbReference>
<feature type="compositionally biased region" description="Basic and acidic residues" evidence="5">
    <location>
        <begin position="78"/>
        <end position="96"/>
    </location>
</feature>
<comment type="caution">
    <text evidence="7">The sequence shown here is derived from an EMBL/GenBank/DDBJ whole genome shotgun (WGS) entry which is preliminary data.</text>
</comment>
<protein>
    <recommendedName>
        <fullName evidence="2">Coiled-coil domain-containing protein 39</fullName>
    </recommendedName>
</protein>
<feature type="region of interest" description="Disordered" evidence="5">
    <location>
        <begin position="17"/>
        <end position="48"/>
    </location>
</feature>
<reference evidence="7" key="1">
    <citation type="submission" date="2021-02" db="EMBL/GenBank/DDBJ databases">
        <authorList>
            <person name="Nowell W R."/>
        </authorList>
    </citation>
    <scope>NUCLEOTIDE SEQUENCE</scope>
</reference>
<gene>
    <name evidence="6" type="ORF">OVA965_LOCUS33711</name>
    <name evidence="7" type="ORF">TMI583_LOCUS34606</name>
</gene>
<dbReference type="GO" id="GO:0005930">
    <property type="term" value="C:axoneme"/>
    <property type="evidence" value="ECO:0007669"/>
    <property type="project" value="InterPro"/>
</dbReference>
<organism evidence="7 8">
    <name type="scientific">Didymodactylos carnosus</name>
    <dbReference type="NCBI Taxonomy" id="1234261"/>
    <lineage>
        <taxon>Eukaryota</taxon>
        <taxon>Metazoa</taxon>
        <taxon>Spiralia</taxon>
        <taxon>Gnathifera</taxon>
        <taxon>Rotifera</taxon>
        <taxon>Eurotatoria</taxon>
        <taxon>Bdelloidea</taxon>
        <taxon>Philodinida</taxon>
        <taxon>Philodinidae</taxon>
        <taxon>Didymodactylos</taxon>
    </lineage>
</organism>
<evidence type="ECO:0000313" key="8">
    <source>
        <dbReference type="Proteomes" id="UP000682733"/>
    </source>
</evidence>
<dbReference type="InterPro" id="IPR033290">
    <property type="entry name" value="CCDC39"/>
</dbReference>
<evidence type="ECO:0000313" key="6">
    <source>
        <dbReference type="EMBL" id="CAF1421566.1"/>
    </source>
</evidence>
<dbReference type="AlphaFoldDB" id="A0A8S2SCY8"/>
<dbReference type="EMBL" id="CAJNOK010027528">
    <property type="protein sequence ID" value="CAF1421566.1"/>
    <property type="molecule type" value="Genomic_DNA"/>
</dbReference>
<evidence type="ECO:0000256" key="4">
    <source>
        <dbReference type="ARBA" id="ARBA00045182"/>
    </source>
</evidence>
<name>A0A8S2SCY8_9BILA</name>
<dbReference type="GO" id="GO:0003341">
    <property type="term" value="P:cilium movement"/>
    <property type="evidence" value="ECO:0007669"/>
    <property type="project" value="InterPro"/>
</dbReference>
<comment type="function">
    <text evidence="4">Required for assembly of dynein regulatory complex (DRC) and inner dynein arm (IDA) complexes, which are responsible for ciliary beat regulation, thereby playing a central role in motility in cilia and flagella. Probably acts together with CCDC40 to form a molecular ruler that determines the 96 nanometer (nm) repeat length and arrangements of components in cilia and flagella. Not required for outer dynein arm complexes assembly.</text>
</comment>
<sequence>MSNGMELQQFSNISTTLLPRIPNAENRNLETKIEEKQRRHQTVQNDLEENTLRVHMLEDHLKNVQDELETTQRLLNARKNEATTEEHLKMVNEREMGRIKQQRIRLENELMKMKDRKSALT</sequence>